<proteinExistence type="predicted"/>
<accession>A0ABV3VUS0</accession>
<name>A0ABV3VUS0_9BACI</name>
<protein>
    <submittedName>
        <fullName evidence="1">Uncharacterized protein</fullName>
    </submittedName>
</protein>
<dbReference type="RefSeq" id="WP_368635603.1">
    <property type="nucleotide sequence ID" value="NZ_JBFRHK010000003.1"/>
</dbReference>
<organism evidence="1 2">
    <name type="scientific">Lysinibacillus xylanilyticus</name>
    <dbReference type="NCBI Taxonomy" id="582475"/>
    <lineage>
        <taxon>Bacteria</taxon>
        <taxon>Bacillati</taxon>
        <taxon>Bacillota</taxon>
        <taxon>Bacilli</taxon>
        <taxon>Bacillales</taxon>
        <taxon>Bacillaceae</taxon>
        <taxon>Lysinibacillus</taxon>
    </lineage>
</organism>
<keyword evidence="2" id="KW-1185">Reference proteome</keyword>
<gene>
    <name evidence="1" type="ORF">AB1300_05765</name>
</gene>
<comment type="caution">
    <text evidence="1">The sequence shown here is derived from an EMBL/GenBank/DDBJ whole genome shotgun (WGS) entry which is preliminary data.</text>
</comment>
<dbReference type="EMBL" id="JBFRHK010000003">
    <property type="protein sequence ID" value="MEX3744639.1"/>
    <property type="molecule type" value="Genomic_DNA"/>
</dbReference>
<dbReference type="Proteomes" id="UP001558534">
    <property type="component" value="Unassembled WGS sequence"/>
</dbReference>
<evidence type="ECO:0000313" key="1">
    <source>
        <dbReference type="EMBL" id="MEX3744639.1"/>
    </source>
</evidence>
<reference evidence="1 2" key="1">
    <citation type="submission" date="2024-07" db="EMBL/GenBank/DDBJ databases">
        <title>Characterization of a bacterium isolated from hydrolysated instant sea cucumber by whole-genome sequencing and metabolomics.</title>
        <authorList>
            <person name="Luo X."/>
            <person name="Zhang Z."/>
            <person name="Zheng Z."/>
            <person name="Zhang W."/>
            <person name="Ming T."/>
            <person name="Jiao L."/>
            <person name="Su X."/>
            <person name="Kong F."/>
            <person name="Xu J."/>
        </authorList>
    </citation>
    <scope>NUCLEOTIDE SEQUENCE [LARGE SCALE GENOMIC DNA]</scope>
    <source>
        <strain evidence="1 2">XL-2024</strain>
    </source>
</reference>
<evidence type="ECO:0000313" key="2">
    <source>
        <dbReference type="Proteomes" id="UP001558534"/>
    </source>
</evidence>
<sequence>MQQDLAIHYTEEQCYFYVNKLFIIDQIKKIEAFSLNLGISFIQTCPPKELINSPNSAPILAPK</sequence>